<sequence>MIYPDEGKFHCFGCGSYGNYADFLIKTGVAADFKEAIKELHNIAGVPYNGNNGSKNNNNKIALLFKDALKKNKSAIEYIKKRGISESSIEKFMLGYGVPTRELREGVPENLFSNRIIFPIIMGKEIYGCTGRSIDGTLPKYKNSPGLSKSKLLYGLFPQSVKSWGFIILVEGYIDAIMMHQYGFDNTAAIMGSSLSNEQIELIKKYKVVLALDGDKAGQEAAKKAAKDLLKMGVHAKIAELPDKKDPADIIAEGDDMASIIDNAIPAVEFLLKMAAD</sequence>
<proteinExistence type="predicted"/>
<evidence type="ECO:0000256" key="4">
    <source>
        <dbReference type="ARBA" id="ARBA00022695"/>
    </source>
</evidence>
<keyword evidence="6" id="KW-0479">Metal-binding</keyword>
<evidence type="ECO:0000256" key="2">
    <source>
        <dbReference type="ARBA" id="ARBA00022515"/>
    </source>
</evidence>
<dbReference type="PANTHER" id="PTHR30313:SF2">
    <property type="entry name" value="DNA PRIMASE"/>
    <property type="match status" value="1"/>
</dbReference>
<feature type="domain" description="Toprim" evidence="10">
    <location>
        <begin position="165"/>
        <end position="242"/>
    </location>
</feature>
<evidence type="ECO:0000256" key="8">
    <source>
        <dbReference type="ARBA" id="ARBA00022833"/>
    </source>
</evidence>
<dbReference type="InterPro" id="IPR036977">
    <property type="entry name" value="DNA_primase_Znf_CHC2"/>
</dbReference>
<reference evidence="11" key="1">
    <citation type="submission" date="2019-10" db="EMBL/GenBank/DDBJ databases">
        <title>Metagenomic sequencing of thiosulfate-disproportionating enrichment culture.</title>
        <authorList>
            <person name="Umezawa K."/>
            <person name="Kojima H."/>
            <person name="Fukui M."/>
        </authorList>
    </citation>
    <scope>NUCLEOTIDE SEQUENCE</scope>
    <source>
        <strain evidence="11">45J</strain>
    </source>
</reference>
<evidence type="ECO:0000256" key="6">
    <source>
        <dbReference type="ARBA" id="ARBA00022723"/>
    </source>
</evidence>
<dbReference type="Gene3D" id="3.90.980.10">
    <property type="entry name" value="DNA primase, catalytic core, N-terminal domain"/>
    <property type="match status" value="2"/>
</dbReference>
<keyword evidence="8" id="KW-0862">Zinc</keyword>
<keyword evidence="9" id="KW-0804">Transcription</keyword>
<dbReference type="PANTHER" id="PTHR30313">
    <property type="entry name" value="DNA PRIMASE"/>
    <property type="match status" value="1"/>
</dbReference>
<dbReference type="InterPro" id="IPR050219">
    <property type="entry name" value="DnaG_primase"/>
</dbReference>
<dbReference type="Gene3D" id="3.40.1360.10">
    <property type="match status" value="1"/>
</dbReference>
<dbReference type="InterPro" id="IPR002694">
    <property type="entry name" value="Znf_CHC2"/>
</dbReference>
<keyword evidence="1" id="KW-0240">DNA-directed RNA polymerase</keyword>
<dbReference type="GO" id="GO:0005737">
    <property type="term" value="C:cytoplasm"/>
    <property type="evidence" value="ECO:0007669"/>
    <property type="project" value="TreeGrafter"/>
</dbReference>
<accession>A0A5J4KYU5</accession>
<organism evidence="11">
    <name type="scientific">hot springs metagenome</name>
    <dbReference type="NCBI Taxonomy" id="433727"/>
    <lineage>
        <taxon>unclassified sequences</taxon>
        <taxon>metagenomes</taxon>
        <taxon>ecological metagenomes</taxon>
    </lineage>
</organism>
<dbReference type="InterPro" id="IPR037068">
    <property type="entry name" value="DNA_primase_core_N_sf"/>
</dbReference>
<dbReference type="InterPro" id="IPR006171">
    <property type="entry name" value="TOPRIM_dom"/>
</dbReference>
<name>A0A5J4KYU5_9ZZZZ</name>
<keyword evidence="4" id="KW-0548">Nucleotidyltransferase</keyword>
<keyword evidence="7" id="KW-0863">Zinc-finger</keyword>
<dbReference type="Pfam" id="PF01807">
    <property type="entry name" value="Zn_ribbon_DnaG"/>
    <property type="match status" value="1"/>
</dbReference>
<dbReference type="GO" id="GO:0003899">
    <property type="term" value="F:DNA-directed RNA polymerase activity"/>
    <property type="evidence" value="ECO:0007669"/>
    <property type="project" value="InterPro"/>
</dbReference>
<dbReference type="GO" id="GO:1990077">
    <property type="term" value="C:primosome complex"/>
    <property type="evidence" value="ECO:0007669"/>
    <property type="project" value="UniProtKB-KW"/>
</dbReference>
<dbReference type="SUPFAM" id="SSF57783">
    <property type="entry name" value="Zinc beta-ribbon"/>
    <property type="match status" value="1"/>
</dbReference>
<evidence type="ECO:0000259" key="10">
    <source>
        <dbReference type="PROSITE" id="PS50880"/>
    </source>
</evidence>
<gene>
    <name evidence="11" type="ORF">A45J_2532</name>
</gene>
<evidence type="ECO:0000256" key="1">
    <source>
        <dbReference type="ARBA" id="ARBA00022478"/>
    </source>
</evidence>
<evidence type="ECO:0000256" key="7">
    <source>
        <dbReference type="ARBA" id="ARBA00022771"/>
    </source>
</evidence>
<dbReference type="CDD" id="cd03364">
    <property type="entry name" value="TOPRIM_DnaG_primases"/>
    <property type="match status" value="1"/>
</dbReference>
<dbReference type="InterPro" id="IPR034151">
    <property type="entry name" value="TOPRIM_DnaG_bac"/>
</dbReference>
<dbReference type="SUPFAM" id="SSF56731">
    <property type="entry name" value="DNA primase core"/>
    <property type="match status" value="1"/>
</dbReference>
<dbReference type="SMART" id="SM00493">
    <property type="entry name" value="TOPRIM"/>
    <property type="match status" value="1"/>
</dbReference>
<dbReference type="InterPro" id="IPR013264">
    <property type="entry name" value="DNAG_N"/>
</dbReference>
<keyword evidence="5" id="KW-0235">DNA replication</keyword>
<evidence type="ECO:0000256" key="3">
    <source>
        <dbReference type="ARBA" id="ARBA00022679"/>
    </source>
</evidence>
<dbReference type="EMBL" id="BLAB01000001">
    <property type="protein sequence ID" value="GER94768.1"/>
    <property type="molecule type" value="Genomic_DNA"/>
</dbReference>
<dbReference type="GO" id="GO:0008270">
    <property type="term" value="F:zinc ion binding"/>
    <property type="evidence" value="ECO:0007669"/>
    <property type="project" value="UniProtKB-KW"/>
</dbReference>
<evidence type="ECO:0000256" key="5">
    <source>
        <dbReference type="ARBA" id="ARBA00022705"/>
    </source>
</evidence>
<keyword evidence="2" id="KW-0639">Primosome</keyword>
<dbReference type="AlphaFoldDB" id="A0A5J4KYU5"/>
<dbReference type="Pfam" id="PF13155">
    <property type="entry name" value="Toprim_2"/>
    <property type="match status" value="1"/>
</dbReference>
<evidence type="ECO:0000313" key="11">
    <source>
        <dbReference type="EMBL" id="GER94768.1"/>
    </source>
</evidence>
<evidence type="ECO:0000256" key="9">
    <source>
        <dbReference type="ARBA" id="ARBA00023163"/>
    </source>
</evidence>
<comment type="caution">
    <text evidence="11">The sequence shown here is derived from an EMBL/GenBank/DDBJ whole genome shotgun (WGS) entry which is preliminary data.</text>
</comment>
<dbReference type="Gene3D" id="3.90.580.10">
    <property type="entry name" value="Zinc finger, CHC2-type domain"/>
    <property type="match status" value="1"/>
</dbReference>
<protein>
    <recommendedName>
        <fullName evidence="10">Toprim domain-containing protein</fullName>
    </recommendedName>
</protein>
<dbReference type="GO" id="GO:0003677">
    <property type="term" value="F:DNA binding"/>
    <property type="evidence" value="ECO:0007669"/>
    <property type="project" value="InterPro"/>
</dbReference>
<dbReference type="Pfam" id="PF08275">
    <property type="entry name" value="DNAG_N"/>
    <property type="match status" value="1"/>
</dbReference>
<dbReference type="GO" id="GO:0000428">
    <property type="term" value="C:DNA-directed RNA polymerase complex"/>
    <property type="evidence" value="ECO:0007669"/>
    <property type="project" value="UniProtKB-KW"/>
</dbReference>
<keyword evidence="3" id="KW-0808">Transferase</keyword>
<dbReference type="GO" id="GO:0006269">
    <property type="term" value="P:DNA replication, synthesis of primer"/>
    <property type="evidence" value="ECO:0007669"/>
    <property type="project" value="UniProtKB-KW"/>
</dbReference>
<dbReference type="PROSITE" id="PS50880">
    <property type="entry name" value="TOPRIM"/>
    <property type="match status" value="1"/>
</dbReference>